<feature type="compositionally biased region" description="Low complexity" evidence="1">
    <location>
        <begin position="589"/>
        <end position="600"/>
    </location>
</feature>
<gene>
    <name evidence="2" type="ORF">VC83_01163</name>
</gene>
<dbReference type="VEuPathDB" id="FungiDB:GMDG_04257"/>
<reference evidence="2" key="1">
    <citation type="submission" date="2016-03" db="EMBL/GenBank/DDBJ databases">
        <title>Updated assembly of Pseudogymnoascus destructans, the fungus causing white-nose syndrome of bats.</title>
        <authorList>
            <person name="Palmer J.M."/>
            <person name="Drees K.P."/>
            <person name="Foster J.T."/>
            <person name="Lindner D.L."/>
        </authorList>
    </citation>
    <scope>NUCLEOTIDE SEQUENCE [LARGE SCALE GENOMIC DNA]</scope>
    <source>
        <strain evidence="2">20631-21</strain>
    </source>
</reference>
<dbReference type="Proteomes" id="UP000077154">
    <property type="component" value="Unassembled WGS sequence"/>
</dbReference>
<feature type="compositionally biased region" description="Low complexity" evidence="1">
    <location>
        <begin position="454"/>
        <end position="466"/>
    </location>
</feature>
<dbReference type="EMBL" id="KV441387">
    <property type="protein sequence ID" value="OAF62667.2"/>
    <property type="molecule type" value="Genomic_DNA"/>
</dbReference>
<name>A0A177AKQ7_9PEZI</name>
<feature type="region of interest" description="Disordered" evidence="1">
    <location>
        <begin position="524"/>
        <end position="601"/>
    </location>
</feature>
<feature type="region of interest" description="Disordered" evidence="1">
    <location>
        <begin position="667"/>
        <end position="707"/>
    </location>
</feature>
<evidence type="ECO:0000256" key="1">
    <source>
        <dbReference type="SAM" id="MobiDB-lite"/>
    </source>
</evidence>
<dbReference type="GO" id="GO:0005096">
    <property type="term" value="F:GTPase activator activity"/>
    <property type="evidence" value="ECO:0007669"/>
    <property type="project" value="InterPro"/>
</dbReference>
<feature type="compositionally biased region" description="Polar residues" evidence="1">
    <location>
        <begin position="474"/>
        <end position="506"/>
    </location>
</feature>
<dbReference type="AlphaFoldDB" id="A0A177AKQ7"/>
<feature type="compositionally biased region" description="Polar residues" evidence="1">
    <location>
        <begin position="529"/>
        <end position="540"/>
    </location>
</feature>
<feature type="compositionally biased region" description="Polar residues" evidence="1">
    <location>
        <begin position="94"/>
        <end position="111"/>
    </location>
</feature>
<feature type="region of interest" description="Disordered" evidence="1">
    <location>
        <begin position="952"/>
        <end position="1011"/>
    </location>
</feature>
<dbReference type="GeneID" id="36284255"/>
<dbReference type="RefSeq" id="XP_024327939.1">
    <property type="nucleotide sequence ID" value="XM_024464848.1"/>
</dbReference>
<evidence type="ECO:0000313" key="2">
    <source>
        <dbReference type="EMBL" id="OAF62667.2"/>
    </source>
</evidence>
<dbReference type="InterPro" id="IPR045342">
    <property type="entry name" value="Etd1"/>
</dbReference>
<feature type="region of interest" description="Disordered" evidence="1">
    <location>
        <begin position="29"/>
        <end position="246"/>
    </location>
</feature>
<feature type="region of interest" description="Disordered" evidence="1">
    <location>
        <begin position="414"/>
        <end position="512"/>
    </location>
</feature>
<feature type="compositionally biased region" description="Low complexity" evidence="1">
    <location>
        <begin position="80"/>
        <end position="91"/>
    </location>
</feature>
<dbReference type="OrthoDB" id="5346713at2759"/>
<feature type="compositionally biased region" description="Low complexity" evidence="1">
    <location>
        <begin position="694"/>
        <end position="707"/>
    </location>
</feature>
<feature type="compositionally biased region" description="Polar residues" evidence="1">
    <location>
        <begin position="195"/>
        <end position="216"/>
    </location>
</feature>
<dbReference type="Pfam" id="PF20162">
    <property type="entry name" value="Etd1"/>
    <property type="match status" value="1"/>
</dbReference>
<feature type="compositionally biased region" description="Basic and acidic residues" evidence="1">
    <location>
        <begin position="348"/>
        <end position="362"/>
    </location>
</feature>
<feature type="compositionally biased region" description="Polar residues" evidence="1">
    <location>
        <begin position="56"/>
        <end position="72"/>
    </location>
</feature>
<feature type="compositionally biased region" description="Polar residues" evidence="1">
    <location>
        <begin position="149"/>
        <end position="159"/>
    </location>
</feature>
<organism evidence="2">
    <name type="scientific">Pseudogymnoascus destructans</name>
    <dbReference type="NCBI Taxonomy" id="655981"/>
    <lineage>
        <taxon>Eukaryota</taxon>
        <taxon>Fungi</taxon>
        <taxon>Dikarya</taxon>
        <taxon>Ascomycota</taxon>
        <taxon>Pezizomycotina</taxon>
        <taxon>Leotiomycetes</taxon>
        <taxon>Thelebolales</taxon>
        <taxon>Thelebolaceae</taxon>
        <taxon>Pseudogymnoascus</taxon>
    </lineage>
</organism>
<feature type="region of interest" description="Disordered" evidence="1">
    <location>
        <begin position="722"/>
        <end position="790"/>
    </location>
</feature>
<feature type="compositionally biased region" description="Polar residues" evidence="1">
    <location>
        <begin position="32"/>
        <end position="42"/>
    </location>
</feature>
<protein>
    <submittedName>
        <fullName evidence="2">Uncharacterized protein</fullName>
    </submittedName>
</protein>
<sequence>MIAKEYSANKCLQQLVASSTVGVAVTGLAFGQPQTPDTSRPSSNKRKATEYDAQHRSYSSPPIRPATSSVINTPRRGQLSASSIQPSSYPSHRYMNNTFTANDSPINNTRRIGSLSRLGERISTPEQGSEDRLDSISSKGSWMRRLSVIPNSHNGSPRSSIGPDSPSLFSHGSTGPILHNGNSPSQLEPNKLVKRSTSIRGTSGNKPSRPSSNQRIPTLRRPATSHQRSVTLQQQYRDEESGPEVSPLQEEFPVTLIHEFAPTPRRVSWRPYFTSRRTRLAKERPSTAINDNSADGFYSTFKRVVTPDGTALPTLMKPALIEDPARANKIRNRDSVMSIDSGTGSPHPGDDSGIHASDYETHKRPRQSISLNFGSPATWISKSNSVRLTKSGGLGRGAAKRNISAPLLSILDRATSSQGPSSHDIFDPSPYQQKIDASPKNFQGTLPRPRIRNSSSPLPTSSRLSSFNLDLNGPDQTPNLTARLRTPTSSASSDGIRTTSYPSSSGKFKGLSSHPVVLHQQRPPRLPELNTSDQASTLVGSDSDAKAFASGEDDETDFQSDTAYDSLRTGATASLRARSTPLDSMFDESPPSSGAGSKAADFNDLGAMSGFRNVDDSIVEEDEGMSTPIRNRRRLNGDVYSTPIRQDTDMDMDSIVRSSPPSFCLATTGFGRMSLGDDDDDDDEDWTRDDDSDALSNPLSPPSNSLNSLRVSHALRSALMDVTDSGSSVRNGRQLESRPRSVFDWSEPLMQEKVDNMGNSPRPKTVHGKQGNDRGGRAVGRNRPSALHIRSQSVPVIPDVGGNRDTKLAPKFGTWGLGGKGVSEDWDNDFEFDGMDIDEGDDLPTLGSGAPMLVPPAIRASQANVVGHVGQIREVCLLVEDLKRLRGLAREKGLLEGPSADKWREAEGIIALAIPDEEDETLSPPQSPLAAVISRDGGYQNHETTVHIDSTRDSGFQDEENDKPIRSTGVYGSTRPRRKSVFSPEDDIFGSFEEAQTPRTAPRRQASKDTSDVARSVMQNIHQHRATSDPIFTAAPNGTPSKMPFDTTSLKDLVQRANALSRALSEIIRKADGTTQSPYRSPHLNHDSSPAFTRVFTDPLASPPNIHRSQSSNAVLNTTIDSSPTRNLGQRMQMMTVV</sequence>
<dbReference type="GO" id="GO:1902412">
    <property type="term" value="P:regulation of mitotic cytokinesis"/>
    <property type="evidence" value="ECO:0007669"/>
    <property type="project" value="InterPro"/>
</dbReference>
<feature type="compositionally biased region" description="Acidic residues" evidence="1">
    <location>
        <begin position="676"/>
        <end position="693"/>
    </location>
</feature>
<feature type="compositionally biased region" description="Polar residues" evidence="1">
    <location>
        <begin position="224"/>
        <end position="235"/>
    </location>
</feature>
<accession>A0A177AKQ7</accession>
<proteinExistence type="predicted"/>
<feature type="region of interest" description="Disordered" evidence="1">
    <location>
        <begin position="326"/>
        <end position="374"/>
    </location>
</feature>
<dbReference type="eggNOG" id="ENOG502S8CY">
    <property type="taxonomic scope" value="Eukaryota"/>
</dbReference>